<feature type="domain" description="PTS EIIC type-3" evidence="10">
    <location>
        <begin position="8"/>
        <end position="414"/>
    </location>
</feature>
<reference evidence="12" key="1">
    <citation type="submission" date="2017-04" db="EMBL/GenBank/DDBJ databases">
        <title>Function of individual gut microbiota members based on whole genome sequencing of pure cultures obtained from chicken caecum.</title>
        <authorList>
            <person name="Medvecky M."/>
            <person name="Cejkova D."/>
            <person name="Polansky O."/>
            <person name="Karasova D."/>
            <person name="Kubasova T."/>
            <person name="Cizek A."/>
            <person name="Rychlik I."/>
        </authorList>
    </citation>
    <scope>NUCLEOTIDE SEQUENCE [LARGE SCALE GENOMIC DNA]</scope>
    <source>
        <strain evidence="12">An5</strain>
    </source>
</reference>
<gene>
    <name evidence="11" type="ORF">B5G02_07375</name>
</gene>
<evidence type="ECO:0000256" key="5">
    <source>
        <dbReference type="ARBA" id="ARBA00022692"/>
    </source>
</evidence>
<dbReference type="GO" id="GO:0009401">
    <property type="term" value="P:phosphoenolpyruvate-dependent sugar phosphotransferase system"/>
    <property type="evidence" value="ECO:0007669"/>
    <property type="project" value="InterPro"/>
</dbReference>
<evidence type="ECO:0000313" key="11">
    <source>
        <dbReference type="EMBL" id="OUN87562.1"/>
    </source>
</evidence>
<dbReference type="InterPro" id="IPR051088">
    <property type="entry name" value="PTS_Sugar-EIIC/EIIB"/>
</dbReference>
<keyword evidence="7 8" id="KW-0472">Membrane</keyword>
<evidence type="ECO:0000256" key="6">
    <source>
        <dbReference type="ARBA" id="ARBA00022989"/>
    </source>
</evidence>
<feature type="transmembrane region" description="Helical" evidence="9">
    <location>
        <begin position="261"/>
        <end position="281"/>
    </location>
</feature>
<feature type="transmembrane region" description="Helical" evidence="9">
    <location>
        <begin position="354"/>
        <end position="375"/>
    </location>
</feature>
<feature type="transmembrane region" description="Helical" evidence="9">
    <location>
        <begin position="287"/>
        <end position="308"/>
    </location>
</feature>
<evidence type="ECO:0000259" key="10">
    <source>
        <dbReference type="PROSITE" id="PS51105"/>
    </source>
</evidence>
<feature type="transmembrane region" description="Helical" evidence="9">
    <location>
        <begin position="112"/>
        <end position="129"/>
    </location>
</feature>
<name>A0A1Y3XPY4_9ACTN</name>
<evidence type="ECO:0000313" key="12">
    <source>
        <dbReference type="Proteomes" id="UP000195781"/>
    </source>
</evidence>
<dbReference type="EMBL" id="NFIE01000016">
    <property type="protein sequence ID" value="OUN87562.1"/>
    <property type="molecule type" value="Genomic_DNA"/>
</dbReference>
<dbReference type="Pfam" id="PF02378">
    <property type="entry name" value="PTS_EIIC"/>
    <property type="match status" value="1"/>
</dbReference>
<feature type="transmembrane region" description="Helical" evidence="9">
    <location>
        <begin position="141"/>
        <end position="159"/>
    </location>
</feature>
<dbReference type="GO" id="GO:1902815">
    <property type="term" value="P:N,N'-diacetylchitobiose import"/>
    <property type="evidence" value="ECO:0007669"/>
    <property type="project" value="TreeGrafter"/>
</dbReference>
<evidence type="ECO:0000256" key="4">
    <source>
        <dbReference type="ARBA" id="ARBA00022597"/>
    </source>
</evidence>
<dbReference type="PROSITE" id="PS51105">
    <property type="entry name" value="PTS_EIIC_TYPE_3"/>
    <property type="match status" value="1"/>
</dbReference>
<organism evidence="11 12">
    <name type="scientific">[Collinsella] massiliensis</name>
    <dbReference type="NCBI Taxonomy" id="1232426"/>
    <lineage>
        <taxon>Bacteria</taxon>
        <taxon>Bacillati</taxon>
        <taxon>Actinomycetota</taxon>
        <taxon>Coriobacteriia</taxon>
        <taxon>Coriobacteriales</taxon>
        <taxon>Coriobacteriaceae</taxon>
        <taxon>Enorma</taxon>
    </lineage>
</organism>
<feature type="transmembrane region" description="Helical" evidence="9">
    <location>
        <begin position="320"/>
        <end position="342"/>
    </location>
</feature>
<dbReference type="Proteomes" id="UP000195781">
    <property type="component" value="Unassembled WGS sequence"/>
</dbReference>
<evidence type="ECO:0000256" key="7">
    <source>
        <dbReference type="ARBA" id="ARBA00023136"/>
    </source>
</evidence>
<evidence type="ECO:0000256" key="2">
    <source>
        <dbReference type="ARBA" id="ARBA00022448"/>
    </source>
</evidence>
<accession>A0A1Y3XPY4</accession>
<keyword evidence="6 9" id="KW-1133">Transmembrane helix</keyword>
<dbReference type="RefSeq" id="WP_094335770.1">
    <property type="nucleotide sequence ID" value="NZ_NFIE01000016.1"/>
</dbReference>
<keyword evidence="4 8" id="KW-0762">Sugar transport</keyword>
<keyword evidence="12" id="KW-1185">Reference proteome</keyword>
<feature type="transmembrane region" description="Helical" evidence="9">
    <location>
        <begin position="84"/>
        <end position="105"/>
    </location>
</feature>
<keyword evidence="5 9" id="KW-0812">Transmembrane</keyword>
<dbReference type="InterPro" id="IPR004796">
    <property type="entry name" value="PTS_IIC_cello"/>
</dbReference>
<proteinExistence type="predicted"/>
<dbReference type="OrthoDB" id="3181636at2"/>
<protein>
    <recommendedName>
        <fullName evidence="8">Permease IIC component</fullName>
    </recommendedName>
</protein>
<dbReference type="GO" id="GO:0005886">
    <property type="term" value="C:plasma membrane"/>
    <property type="evidence" value="ECO:0007669"/>
    <property type="project" value="UniProtKB-SubCell"/>
</dbReference>
<evidence type="ECO:0000256" key="3">
    <source>
        <dbReference type="ARBA" id="ARBA00022475"/>
    </source>
</evidence>
<comment type="function">
    <text evidence="8">The phosphoenolpyruvate-dependent sugar phosphotransferase system (PTS), a major carbohydrate active -transport system, catalyzes the phosphorylation of incoming sugar substrates concomitant with their translocation across the cell membrane.</text>
</comment>
<dbReference type="NCBIfam" id="TIGR00410">
    <property type="entry name" value="lacE"/>
    <property type="match status" value="1"/>
</dbReference>
<keyword evidence="3 8" id="KW-1003">Cell membrane</keyword>
<dbReference type="GO" id="GO:0008982">
    <property type="term" value="F:protein-N(PI)-phosphohistidine-sugar phosphotransferase activity"/>
    <property type="evidence" value="ECO:0007669"/>
    <property type="project" value="UniProtKB-UniRule"/>
</dbReference>
<evidence type="ECO:0000256" key="1">
    <source>
        <dbReference type="ARBA" id="ARBA00004651"/>
    </source>
</evidence>
<feature type="transmembrane region" description="Helical" evidence="9">
    <location>
        <begin position="32"/>
        <end position="49"/>
    </location>
</feature>
<evidence type="ECO:0000256" key="8">
    <source>
        <dbReference type="PIRNR" id="PIRNR006351"/>
    </source>
</evidence>
<dbReference type="InterPro" id="IPR003352">
    <property type="entry name" value="PTS_EIIC"/>
</dbReference>
<dbReference type="PANTHER" id="PTHR33989">
    <property type="match status" value="1"/>
</dbReference>
<evidence type="ECO:0000256" key="9">
    <source>
        <dbReference type="SAM" id="Phobius"/>
    </source>
</evidence>
<sequence>METFTQWIEAHVGPIAGKIGANRYVQAIQNTFLTLIPFMTIGGLALVIITPPMDYTTMDPGIGRAFMQGWSTLASWLYQPLNTINLITMGCLAIWVAVGIAFFLARHYKMNGFLPVVVSAASFASMALINNEGALITDYFSGTGLFCAIVSSVASLELFRFLCNHKVGRIEIPGGGVPPALADSIGQLAPAAIVFIVMSVVSTIALRVTGQPFADFVAIMLSPLIGAVDSYWGVLFVAFTIPLLFWFGIHDSVITSPLEPFLYANLYANMAAYAAGTALPYTFTQSFLFYFVSIGGNGATLALALLTLRSKSKQIKTIGRLGIVPVIFGVNEPIVFGLPVMYNPLMFIPSILSMVLNATITYAAMIFGLVGKTFIYPGWNLFSPVGAIVSTMDVRALVLVIALIALDVAVYYPFFKAFERNKLEEESTDDQVDAQQAV</sequence>
<dbReference type="PIRSF" id="PIRSF006351">
    <property type="entry name" value="PTS_EIIC-Cellobiose"/>
    <property type="match status" value="1"/>
</dbReference>
<comment type="caution">
    <text evidence="11">The sequence shown here is derived from an EMBL/GenBank/DDBJ whole genome shotgun (WGS) entry which is preliminary data.</text>
</comment>
<keyword evidence="2 8" id="KW-0813">Transport</keyword>
<dbReference type="InterPro" id="IPR004501">
    <property type="entry name" value="PTS_EIIC_3"/>
</dbReference>
<dbReference type="PANTHER" id="PTHR33989:SF4">
    <property type="entry name" value="PTS SYSTEM N,N'-DIACETYLCHITOBIOSE-SPECIFIC EIIC COMPONENT"/>
    <property type="match status" value="1"/>
</dbReference>
<comment type="subcellular location">
    <subcellularLocation>
        <location evidence="1">Cell membrane</location>
        <topology evidence="1">Multi-pass membrane protein</topology>
    </subcellularLocation>
</comment>
<feature type="transmembrane region" description="Helical" evidence="9">
    <location>
        <begin position="396"/>
        <end position="414"/>
    </location>
</feature>
<feature type="transmembrane region" description="Helical" evidence="9">
    <location>
        <begin position="188"/>
        <end position="210"/>
    </location>
</feature>
<dbReference type="AlphaFoldDB" id="A0A1Y3XPY4"/>
<feature type="transmembrane region" description="Helical" evidence="9">
    <location>
        <begin position="230"/>
        <end position="249"/>
    </location>
</feature>